<dbReference type="InterPro" id="IPR001851">
    <property type="entry name" value="ABC_transp_permease"/>
</dbReference>
<feature type="transmembrane region" description="Helical" evidence="6">
    <location>
        <begin position="104"/>
        <end position="123"/>
    </location>
</feature>
<evidence type="ECO:0000256" key="6">
    <source>
        <dbReference type="SAM" id="Phobius"/>
    </source>
</evidence>
<feature type="transmembrane region" description="Helical" evidence="6">
    <location>
        <begin position="26"/>
        <end position="43"/>
    </location>
</feature>
<proteinExistence type="predicted"/>
<keyword evidence="3 6" id="KW-0812">Transmembrane</keyword>
<keyword evidence="5 6" id="KW-0472">Membrane</keyword>
<protein>
    <submittedName>
        <fullName evidence="7">Ribose ABC transporter permease</fullName>
    </submittedName>
</protein>
<keyword evidence="8" id="KW-1185">Reference proteome</keyword>
<evidence type="ECO:0000256" key="5">
    <source>
        <dbReference type="ARBA" id="ARBA00023136"/>
    </source>
</evidence>
<feature type="transmembrane region" description="Helical" evidence="6">
    <location>
        <begin position="277"/>
        <end position="296"/>
    </location>
</feature>
<comment type="caution">
    <text evidence="7">The sequence shown here is derived from an EMBL/GenBank/DDBJ whole genome shotgun (WGS) entry which is preliminary data.</text>
</comment>
<accession>A0A8J3EN62</accession>
<dbReference type="GO" id="GO:0005886">
    <property type="term" value="C:plasma membrane"/>
    <property type="evidence" value="ECO:0007669"/>
    <property type="project" value="UniProtKB-SubCell"/>
</dbReference>
<feature type="transmembrane region" description="Helical" evidence="6">
    <location>
        <begin position="80"/>
        <end position="98"/>
    </location>
</feature>
<name>A0A8J3EN62_9BACL</name>
<dbReference type="Proteomes" id="UP000656813">
    <property type="component" value="Unassembled WGS sequence"/>
</dbReference>
<comment type="subcellular location">
    <subcellularLocation>
        <location evidence="1">Cell membrane</location>
        <topology evidence="1">Multi-pass membrane protein</topology>
    </subcellularLocation>
</comment>
<sequence length="327" mass="34592">MTQLAKKDKVFFPFGQQLSFDRMRQYGLILALVVLFIVMSLVADNFFAVSNLMNIARQLSVTSIASVGMTLVILIGGIDLSVGSILALSGVMAAMMYSSIESPFLALFVGVLAGAAVGFFNGFVTAKGQIAGFITTLATMSAIRGLSYIFTDGMPISETSPSFIYIGTGYFWGIPIPIYIMIIILLLGSYIVKFTRFGRYIYAIGGNEQTSKWSGLKVDRVKIYVYTISGLLTGLAGVILASRLASGQPSAGDGFELDVIAGVIVGGTSLSGGKGNISGTFIGVLLIGILGNGLTLLNVSSYYQMVIKGGIIILAVLLDTLGRRGKD</sequence>
<gene>
    <name evidence="7" type="primary">rbsC</name>
    <name evidence="7" type="ORF">GCM10007096_35740</name>
</gene>
<keyword evidence="2" id="KW-1003">Cell membrane</keyword>
<dbReference type="GO" id="GO:0022857">
    <property type="term" value="F:transmembrane transporter activity"/>
    <property type="evidence" value="ECO:0007669"/>
    <property type="project" value="InterPro"/>
</dbReference>
<organism evidence="7 8">
    <name type="scientific">Pullulanibacillus pueri</name>
    <dbReference type="NCBI Taxonomy" id="1437324"/>
    <lineage>
        <taxon>Bacteria</taxon>
        <taxon>Bacillati</taxon>
        <taxon>Bacillota</taxon>
        <taxon>Bacilli</taxon>
        <taxon>Bacillales</taxon>
        <taxon>Sporolactobacillaceae</taxon>
        <taxon>Pullulanibacillus</taxon>
    </lineage>
</organism>
<feature type="transmembrane region" description="Helical" evidence="6">
    <location>
        <begin position="223"/>
        <end position="242"/>
    </location>
</feature>
<feature type="transmembrane region" description="Helical" evidence="6">
    <location>
        <begin position="170"/>
        <end position="192"/>
    </location>
</feature>
<evidence type="ECO:0000313" key="8">
    <source>
        <dbReference type="Proteomes" id="UP000656813"/>
    </source>
</evidence>
<evidence type="ECO:0000256" key="4">
    <source>
        <dbReference type="ARBA" id="ARBA00022989"/>
    </source>
</evidence>
<reference evidence="7" key="1">
    <citation type="journal article" date="2014" name="Int. J. Syst. Evol. Microbiol.">
        <title>Complete genome sequence of Corynebacterium casei LMG S-19264T (=DSM 44701T), isolated from a smear-ripened cheese.</title>
        <authorList>
            <consortium name="US DOE Joint Genome Institute (JGI-PGF)"/>
            <person name="Walter F."/>
            <person name="Albersmeier A."/>
            <person name="Kalinowski J."/>
            <person name="Ruckert C."/>
        </authorList>
    </citation>
    <scope>NUCLEOTIDE SEQUENCE</scope>
    <source>
        <strain evidence="7">CGMCC 1.12777</strain>
    </source>
</reference>
<evidence type="ECO:0000256" key="1">
    <source>
        <dbReference type="ARBA" id="ARBA00004651"/>
    </source>
</evidence>
<evidence type="ECO:0000256" key="3">
    <source>
        <dbReference type="ARBA" id="ARBA00022692"/>
    </source>
</evidence>
<feature type="transmembrane region" description="Helical" evidence="6">
    <location>
        <begin position="130"/>
        <end position="150"/>
    </location>
</feature>
<dbReference type="AlphaFoldDB" id="A0A8J3EN62"/>
<keyword evidence="4 6" id="KW-1133">Transmembrane helix</keyword>
<dbReference type="Pfam" id="PF02653">
    <property type="entry name" value="BPD_transp_2"/>
    <property type="match status" value="1"/>
</dbReference>
<dbReference type="PANTHER" id="PTHR32196:SF72">
    <property type="entry name" value="RIBOSE IMPORT PERMEASE PROTEIN RBSC"/>
    <property type="match status" value="1"/>
</dbReference>
<evidence type="ECO:0000256" key="2">
    <source>
        <dbReference type="ARBA" id="ARBA00022475"/>
    </source>
</evidence>
<reference evidence="7" key="2">
    <citation type="submission" date="2020-09" db="EMBL/GenBank/DDBJ databases">
        <authorList>
            <person name="Sun Q."/>
            <person name="Zhou Y."/>
        </authorList>
    </citation>
    <scope>NUCLEOTIDE SEQUENCE</scope>
    <source>
        <strain evidence="7">CGMCC 1.12777</strain>
    </source>
</reference>
<dbReference type="EMBL" id="BMFV01000035">
    <property type="protein sequence ID" value="GGH86919.1"/>
    <property type="molecule type" value="Genomic_DNA"/>
</dbReference>
<evidence type="ECO:0000313" key="7">
    <source>
        <dbReference type="EMBL" id="GGH86919.1"/>
    </source>
</evidence>
<dbReference type="CDD" id="cd06579">
    <property type="entry name" value="TM_PBP1_transp_AraH_like"/>
    <property type="match status" value="1"/>
</dbReference>
<dbReference type="PANTHER" id="PTHR32196">
    <property type="entry name" value="ABC TRANSPORTER PERMEASE PROTEIN YPHD-RELATED-RELATED"/>
    <property type="match status" value="1"/>
</dbReference>